<dbReference type="PANTHER" id="PTHR11935:SF94">
    <property type="entry name" value="TENZING NORGAY, ISOFORM C"/>
    <property type="match status" value="1"/>
</dbReference>
<dbReference type="EMBL" id="KZ989473">
    <property type="protein sequence ID" value="RKP26245.1"/>
    <property type="molecule type" value="Genomic_DNA"/>
</dbReference>
<dbReference type="InterPro" id="IPR036866">
    <property type="entry name" value="RibonucZ/Hydroxyglut_hydro"/>
</dbReference>
<evidence type="ECO:0000313" key="12">
    <source>
        <dbReference type="Proteomes" id="UP000278143"/>
    </source>
</evidence>
<dbReference type="UniPathway" id="UPA00619">
    <property type="reaction ID" value="UER00676"/>
</dbReference>
<proteinExistence type="inferred from homology"/>
<dbReference type="Gene3D" id="3.60.15.10">
    <property type="entry name" value="Ribonuclease Z/Hydroxyacylglutathione hydrolase-like"/>
    <property type="match status" value="1"/>
</dbReference>
<dbReference type="GO" id="GO:0004416">
    <property type="term" value="F:hydroxyacylglutathione hydrolase activity"/>
    <property type="evidence" value="ECO:0007669"/>
    <property type="project" value="UniProtKB-EC"/>
</dbReference>
<feature type="domain" description="Metallo-beta-lactamase" evidence="10">
    <location>
        <begin position="11"/>
        <end position="175"/>
    </location>
</feature>
<evidence type="ECO:0000256" key="4">
    <source>
        <dbReference type="ARBA" id="ARBA00006759"/>
    </source>
</evidence>
<dbReference type="SUPFAM" id="SSF56281">
    <property type="entry name" value="Metallo-hydrolase/oxidoreductase"/>
    <property type="match status" value="1"/>
</dbReference>
<dbReference type="InterPro" id="IPR001279">
    <property type="entry name" value="Metallo-B-lactamas"/>
</dbReference>
<dbReference type="InterPro" id="IPR032282">
    <property type="entry name" value="HAGH_C"/>
</dbReference>
<keyword evidence="12" id="KW-1185">Reference proteome</keyword>
<dbReference type="CDD" id="cd07723">
    <property type="entry name" value="hydroxyacylglutathione_hydrolase_MBL-fold"/>
    <property type="match status" value="1"/>
</dbReference>
<keyword evidence="6" id="KW-0479">Metal-binding</keyword>
<dbReference type="Proteomes" id="UP000278143">
    <property type="component" value="Unassembled WGS sequence"/>
</dbReference>
<dbReference type="InterPro" id="IPR035680">
    <property type="entry name" value="Clx_II_MBL"/>
</dbReference>
<dbReference type="PANTHER" id="PTHR11935">
    <property type="entry name" value="BETA LACTAMASE DOMAIN"/>
    <property type="match status" value="1"/>
</dbReference>
<comment type="catalytic activity">
    <reaction evidence="1">
        <text>an S-(2-hydroxyacyl)glutathione + H2O = a 2-hydroxy carboxylate + glutathione + H(+)</text>
        <dbReference type="Rhea" id="RHEA:21864"/>
        <dbReference type="ChEBI" id="CHEBI:15377"/>
        <dbReference type="ChEBI" id="CHEBI:15378"/>
        <dbReference type="ChEBI" id="CHEBI:57925"/>
        <dbReference type="ChEBI" id="CHEBI:58896"/>
        <dbReference type="ChEBI" id="CHEBI:71261"/>
        <dbReference type="EC" id="3.1.2.6"/>
    </reaction>
</comment>
<gene>
    <name evidence="11" type="ORF">SYNPS1DRAFT_32778</name>
</gene>
<evidence type="ECO:0000259" key="10">
    <source>
        <dbReference type="SMART" id="SM00849"/>
    </source>
</evidence>
<name>A0A4P9Z1M6_9FUNG</name>
<protein>
    <recommendedName>
        <fullName evidence="5">hydroxyacylglutathione hydrolase</fullName>
        <ecNumber evidence="5">3.1.2.6</ecNumber>
    </recommendedName>
    <alternativeName>
        <fullName evidence="9">Glyoxalase II</fullName>
    </alternativeName>
</protein>
<comment type="cofactor">
    <cofactor evidence="2">
        <name>Zn(2+)</name>
        <dbReference type="ChEBI" id="CHEBI:29105"/>
    </cofactor>
</comment>
<dbReference type="Pfam" id="PF00753">
    <property type="entry name" value="Lactamase_B"/>
    <property type="match status" value="1"/>
</dbReference>
<evidence type="ECO:0000256" key="2">
    <source>
        <dbReference type="ARBA" id="ARBA00001947"/>
    </source>
</evidence>
<evidence type="ECO:0000256" key="8">
    <source>
        <dbReference type="ARBA" id="ARBA00022833"/>
    </source>
</evidence>
<evidence type="ECO:0000256" key="6">
    <source>
        <dbReference type="ARBA" id="ARBA00022723"/>
    </source>
</evidence>
<accession>A0A4P9Z1M6</accession>
<dbReference type="EC" id="3.1.2.6" evidence="5"/>
<sequence length="247" mass="26547">MIVEPVPCLGDNYAYLLVDPATREAAAIDPVTPERVLSALKQYDARLTTVLTTHHHSDHSGGNSAIIKELPDLRVVGGDERIPALSYQVADGQEFSVGGLVVRALATPCHTSGHICYYVVDPDAKDEASKRVVFTGDTLFIGGCGRFFEGTAEQMQSSLDKLAQLPGDTRVYCGHEYTLANLKFASTVDPDNAALKASGTIQSTIASELAFNPFMRTSHAALQQATGQTSSVAVMAKLREMKNNFRG</sequence>
<keyword evidence="8" id="KW-0862">Zinc</keyword>
<dbReference type="Pfam" id="PF16123">
    <property type="entry name" value="HAGH_C"/>
    <property type="match status" value="1"/>
</dbReference>
<organism evidence="11 12">
    <name type="scientific">Syncephalis pseudoplumigaleata</name>
    <dbReference type="NCBI Taxonomy" id="1712513"/>
    <lineage>
        <taxon>Eukaryota</taxon>
        <taxon>Fungi</taxon>
        <taxon>Fungi incertae sedis</taxon>
        <taxon>Zoopagomycota</taxon>
        <taxon>Zoopagomycotina</taxon>
        <taxon>Zoopagomycetes</taxon>
        <taxon>Zoopagales</taxon>
        <taxon>Piptocephalidaceae</taxon>
        <taxon>Syncephalis</taxon>
    </lineage>
</organism>
<dbReference type="PIRSF" id="PIRSF005457">
    <property type="entry name" value="Glx"/>
    <property type="match status" value="1"/>
</dbReference>
<evidence type="ECO:0000256" key="7">
    <source>
        <dbReference type="ARBA" id="ARBA00022801"/>
    </source>
</evidence>
<evidence type="ECO:0000313" key="11">
    <source>
        <dbReference type="EMBL" id="RKP26245.1"/>
    </source>
</evidence>
<dbReference type="HAMAP" id="MF_01374">
    <property type="entry name" value="Glyoxalase_2"/>
    <property type="match status" value="1"/>
</dbReference>
<dbReference type="GO" id="GO:0046872">
    <property type="term" value="F:metal ion binding"/>
    <property type="evidence" value="ECO:0007669"/>
    <property type="project" value="UniProtKB-KW"/>
</dbReference>
<evidence type="ECO:0000256" key="3">
    <source>
        <dbReference type="ARBA" id="ARBA00004963"/>
    </source>
</evidence>
<dbReference type="InterPro" id="IPR017782">
    <property type="entry name" value="Hydroxyacylglutathione_Hdrlase"/>
</dbReference>
<keyword evidence="7 11" id="KW-0378">Hydrolase</keyword>
<dbReference type="OrthoDB" id="515692at2759"/>
<dbReference type="NCBIfam" id="TIGR03413">
    <property type="entry name" value="GSH_gloB"/>
    <property type="match status" value="1"/>
</dbReference>
<comment type="pathway">
    <text evidence="3">Secondary metabolite metabolism; methylglyoxal degradation; (R)-lactate from methylglyoxal: step 2/2.</text>
</comment>
<dbReference type="GO" id="GO:0019243">
    <property type="term" value="P:methylglyoxal catabolic process to D-lactate via S-lactoyl-glutathione"/>
    <property type="evidence" value="ECO:0007669"/>
    <property type="project" value="InterPro"/>
</dbReference>
<reference evidence="12" key="1">
    <citation type="journal article" date="2018" name="Nat. Microbiol.">
        <title>Leveraging single-cell genomics to expand the fungal tree of life.</title>
        <authorList>
            <person name="Ahrendt S.R."/>
            <person name="Quandt C.A."/>
            <person name="Ciobanu D."/>
            <person name="Clum A."/>
            <person name="Salamov A."/>
            <person name="Andreopoulos B."/>
            <person name="Cheng J.F."/>
            <person name="Woyke T."/>
            <person name="Pelin A."/>
            <person name="Henrissat B."/>
            <person name="Reynolds N.K."/>
            <person name="Benny G.L."/>
            <person name="Smith M.E."/>
            <person name="James T.Y."/>
            <person name="Grigoriev I.V."/>
        </authorList>
    </citation>
    <scope>NUCLEOTIDE SEQUENCE [LARGE SCALE GENOMIC DNA]</scope>
    <source>
        <strain evidence="12">Benny S71-1</strain>
    </source>
</reference>
<comment type="similarity">
    <text evidence="4">Belongs to the metallo-beta-lactamase superfamily. Glyoxalase II family.</text>
</comment>
<evidence type="ECO:0000256" key="9">
    <source>
        <dbReference type="ARBA" id="ARBA00031044"/>
    </source>
</evidence>
<dbReference type="AlphaFoldDB" id="A0A4P9Z1M6"/>
<dbReference type="SMART" id="SM00849">
    <property type="entry name" value="Lactamase_B"/>
    <property type="match status" value="1"/>
</dbReference>
<evidence type="ECO:0000256" key="5">
    <source>
        <dbReference type="ARBA" id="ARBA00011917"/>
    </source>
</evidence>
<evidence type="ECO:0000256" key="1">
    <source>
        <dbReference type="ARBA" id="ARBA00001623"/>
    </source>
</evidence>